<dbReference type="KEGG" id="mhev:MHEL_29080"/>
<name>A0A7I7T8N5_9MYCO</name>
<sequence>MSSGTTRTLTDLFDESIETARIALEDSIDVFSADGISDAVDIAALERNRRARGR</sequence>
<accession>A0A7I7T8N5</accession>
<reference evidence="1 2" key="1">
    <citation type="journal article" date="2019" name="Emerg. Microbes Infect.">
        <title>Comprehensive subspecies identification of 175 nontuberculous mycobacteria species based on 7547 genomic profiles.</title>
        <authorList>
            <person name="Matsumoto Y."/>
            <person name="Kinjo T."/>
            <person name="Motooka D."/>
            <person name="Nabeya D."/>
            <person name="Jung N."/>
            <person name="Uechi K."/>
            <person name="Horii T."/>
            <person name="Iida T."/>
            <person name="Fujita J."/>
            <person name="Nakamura S."/>
        </authorList>
    </citation>
    <scope>NUCLEOTIDE SEQUENCE [LARGE SCALE GENOMIC DNA]</scope>
    <source>
        <strain evidence="1 2">JCM 30396</strain>
    </source>
</reference>
<evidence type="ECO:0000313" key="2">
    <source>
        <dbReference type="Proteomes" id="UP000467148"/>
    </source>
</evidence>
<dbReference type="EMBL" id="AP022596">
    <property type="protein sequence ID" value="BBY64665.1"/>
    <property type="molecule type" value="Genomic_DNA"/>
</dbReference>
<dbReference type="AlphaFoldDB" id="A0A7I7T8N5"/>
<dbReference type="Proteomes" id="UP000467148">
    <property type="component" value="Chromosome"/>
</dbReference>
<organism evidence="1 2">
    <name type="scientific">Mycolicibacterium helvum</name>
    <dbReference type="NCBI Taxonomy" id="1534349"/>
    <lineage>
        <taxon>Bacteria</taxon>
        <taxon>Bacillati</taxon>
        <taxon>Actinomycetota</taxon>
        <taxon>Actinomycetes</taxon>
        <taxon>Mycobacteriales</taxon>
        <taxon>Mycobacteriaceae</taxon>
        <taxon>Mycolicibacterium</taxon>
    </lineage>
</organism>
<keyword evidence="2" id="KW-1185">Reference proteome</keyword>
<protein>
    <submittedName>
        <fullName evidence="1">Uncharacterized protein</fullName>
    </submittedName>
</protein>
<gene>
    <name evidence="1" type="ORF">MHEL_29080</name>
</gene>
<proteinExistence type="predicted"/>
<evidence type="ECO:0000313" key="1">
    <source>
        <dbReference type="EMBL" id="BBY64665.1"/>
    </source>
</evidence>